<dbReference type="Proteomes" id="UP001155027">
    <property type="component" value="Unassembled WGS sequence"/>
</dbReference>
<proteinExistence type="predicted"/>
<organism evidence="3 4">
    <name type="scientific">Salinibacter ruber</name>
    <dbReference type="NCBI Taxonomy" id="146919"/>
    <lineage>
        <taxon>Bacteria</taxon>
        <taxon>Pseudomonadati</taxon>
        <taxon>Rhodothermota</taxon>
        <taxon>Rhodothermia</taxon>
        <taxon>Rhodothermales</taxon>
        <taxon>Salinibacteraceae</taxon>
        <taxon>Salinibacter</taxon>
    </lineage>
</organism>
<protein>
    <submittedName>
        <fullName evidence="3">RES domain-containing protein</fullName>
    </submittedName>
</protein>
<dbReference type="Pfam" id="PF08808">
    <property type="entry name" value="RES"/>
    <property type="match status" value="1"/>
</dbReference>
<evidence type="ECO:0000256" key="1">
    <source>
        <dbReference type="SAM" id="MobiDB-lite"/>
    </source>
</evidence>
<evidence type="ECO:0000313" key="4">
    <source>
        <dbReference type="Proteomes" id="UP001155027"/>
    </source>
</evidence>
<evidence type="ECO:0000259" key="2">
    <source>
        <dbReference type="SMART" id="SM00953"/>
    </source>
</evidence>
<dbReference type="InterPro" id="IPR014914">
    <property type="entry name" value="RES_dom"/>
</dbReference>
<gene>
    <name evidence="3" type="ORF">GGP71_003338</name>
</gene>
<dbReference type="RefSeq" id="WP_259081169.1">
    <property type="nucleotide sequence ID" value="NZ_JANTZF010000013.1"/>
</dbReference>
<dbReference type="EMBL" id="JANUAU010000021">
    <property type="protein sequence ID" value="MCS3679387.1"/>
    <property type="molecule type" value="Genomic_DNA"/>
</dbReference>
<comment type="caution">
    <text evidence="3">The sequence shown here is derived from an EMBL/GenBank/DDBJ whole genome shotgun (WGS) entry which is preliminary data.</text>
</comment>
<dbReference type="AlphaFoldDB" id="A0A9X2PYQ5"/>
<sequence length="156" mass="17072">MSKTTAWRITSEKYAETAFSGEGAKEYGGRFNSPGTPVVYTSESISLATLELLAKAGRRQRLSDRIVLPVAFDEPQVIAHDEKDLPEGWAARPYGPASQQVGDEWVQSEASLILRVPSVVVPAECNYLINPGHPEFGELEIGEPRPLNPDPRLPAD</sequence>
<accession>A0A9X2PYQ5</accession>
<feature type="compositionally biased region" description="Pro residues" evidence="1">
    <location>
        <begin position="146"/>
        <end position="156"/>
    </location>
</feature>
<reference evidence="3" key="1">
    <citation type="submission" date="2022-08" db="EMBL/GenBank/DDBJ databases">
        <title>Genomic Encyclopedia of Type Strains, Phase V (KMG-V): Genome sequencing to study the core and pangenomes of soil and plant-associated prokaryotes.</title>
        <authorList>
            <person name="Whitman W."/>
        </authorList>
    </citation>
    <scope>NUCLEOTIDE SEQUENCE</scope>
    <source>
        <strain evidence="3">0</strain>
    </source>
</reference>
<feature type="domain" description="RES" evidence="2">
    <location>
        <begin position="18"/>
        <end position="143"/>
    </location>
</feature>
<evidence type="ECO:0000313" key="3">
    <source>
        <dbReference type="EMBL" id="MCS3679387.1"/>
    </source>
</evidence>
<dbReference type="SMART" id="SM00953">
    <property type="entry name" value="RES"/>
    <property type="match status" value="1"/>
</dbReference>
<name>A0A9X2PYQ5_9BACT</name>
<feature type="region of interest" description="Disordered" evidence="1">
    <location>
        <begin position="137"/>
        <end position="156"/>
    </location>
</feature>